<dbReference type="Pfam" id="PF19590">
    <property type="entry name" value="TrbL_3"/>
    <property type="match status" value="1"/>
</dbReference>
<reference evidence="3" key="1">
    <citation type="journal article" date="2022" name="Syst. Appl. Microbiol.">
        <title>Natronocalculus amylovorans gen. nov., sp. nov., and Natranaeroarchaeum aerophilus sp. nov., dominant culturable amylolytic natronoarchaea from hypersaline soda lakes in southwestern Siberia.</title>
        <authorList>
            <person name="Sorokin D.Y."/>
            <person name="Elcheninov A.G."/>
            <person name="Khizhniak T.V."/>
            <person name="Koenen M."/>
            <person name="Bale N.J."/>
            <person name="Damste J.S.S."/>
            <person name="Kublanov I.V."/>
        </authorList>
    </citation>
    <scope>NUCLEOTIDE SEQUENCE</scope>
    <source>
        <strain evidence="3">AArc-St2</strain>
    </source>
</reference>
<protein>
    <recommendedName>
        <fullName evidence="5">Type IV secretion system protein TrbL</fullName>
    </recommendedName>
</protein>
<accession>A0AAE3FXS7</accession>
<feature type="transmembrane region" description="Helical" evidence="2">
    <location>
        <begin position="105"/>
        <end position="122"/>
    </location>
</feature>
<evidence type="ECO:0000313" key="3">
    <source>
        <dbReference type="EMBL" id="MCL9817517.1"/>
    </source>
</evidence>
<dbReference type="Proteomes" id="UP001203207">
    <property type="component" value="Unassembled WGS sequence"/>
</dbReference>
<feature type="transmembrane region" description="Helical" evidence="2">
    <location>
        <begin position="185"/>
        <end position="203"/>
    </location>
</feature>
<organism evidence="3 4">
    <name type="scientific">Natronocalculus amylovorans</name>
    <dbReference type="NCBI Taxonomy" id="2917812"/>
    <lineage>
        <taxon>Archaea</taxon>
        <taxon>Methanobacteriati</taxon>
        <taxon>Methanobacteriota</taxon>
        <taxon>Stenosarchaea group</taxon>
        <taxon>Halobacteria</taxon>
        <taxon>Halobacteriales</taxon>
        <taxon>Haloferacaceae</taxon>
        <taxon>Natronocalculus</taxon>
    </lineage>
</organism>
<feature type="region of interest" description="Disordered" evidence="1">
    <location>
        <begin position="327"/>
        <end position="358"/>
    </location>
</feature>
<reference evidence="3" key="2">
    <citation type="submission" date="2022-02" db="EMBL/GenBank/DDBJ databases">
        <authorList>
            <person name="Elcheninov A.G."/>
            <person name="Sorokin D.Y."/>
            <person name="Kublanov I.V."/>
        </authorList>
    </citation>
    <scope>NUCLEOTIDE SEQUENCE</scope>
    <source>
        <strain evidence="3">AArc-St2</strain>
    </source>
</reference>
<proteinExistence type="predicted"/>
<name>A0AAE3FXS7_9EURY</name>
<keyword evidence="2" id="KW-0812">Transmembrane</keyword>
<evidence type="ECO:0000313" key="4">
    <source>
        <dbReference type="Proteomes" id="UP001203207"/>
    </source>
</evidence>
<feature type="transmembrane region" description="Helical" evidence="2">
    <location>
        <begin position="215"/>
        <end position="233"/>
    </location>
</feature>
<dbReference type="EMBL" id="JAKRVX010000004">
    <property type="protein sequence ID" value="MCL9817517.1"/>
    <property type="molecule type" value="Genomic_DNA"/>
</dbReference>
<dbReference type="AlphaFoldDB" id="A0AAE3FXS7"/>
<sequence length="358" mass="39024">MSISLTDFGRRWFEQSIDSVIEWFQQGLAQGYEDLTEIFFGTPTPNTDGAFVFGVPTNEPWIQIYDSLVGGEVMFISLLILLICVQARNTIRIFNIGSAYEARQARMSGWVGAVLIVTWYWLSVLVLYFVSGFTIALLPDIGTLFNTVSGLLDLGFSNPALALLLTSIGGISMWVLYALLFLREMLLYVFVYGMPIGIAVAYGNVPIVSQIAKRLCLKFIPLAIMPLPIAILFRGYDLLFGGDGTVLIPESAFLKSLIAVSLPLIAVIIIWKLFAYATPIVTRVARGTTRTAVTAGAVVGAGYLAGPVAGATAARWGPTAAVSQTILSKTRSRNTAPDSNSQQNAPMYRRTENDPRNN</sequence>
<feature type="compositionally biased region" description="Basic and acidic residues" evidence="1">
    <location>
        <begin position="349"/>
        <end position="358"/>
    </location>
</feature>
<feature type="compositionally biased region" description="Polar residues" evidence="1">
    <location>
        <begin position="327"/>
        <end position="345"/>
    </location>
</feature>
<feature type="transmembrane region" description="Helical" evidence="2">
    <location>
        <begin position="253"/>
        <end position="274"/>
    </location>
</feature>
<evidence type="ECO:0008006" key="5">
    <source>
        <dbReference type="Google" id="ProtNLM"/>
    </source>
</evidence>
<gene>
    <name evidence="3" type="ORF">AArcSt2_11230</name>
</gene>
<evidence type="ECO:0000256" key="1">
    <source>
        <dbReference type="SAM" id="MobiDB-lite"/>
    </source>
</evidence>
<feature type="transmembrane region" description="Helical" evidence="2">
    <location>
        <begin position="64"/>
        <end position="85"/>
    </location>
</feature>
<dbReference type="RefSeq" id="WP_250584704.1">
    <property type="nucleotide sequence ID" value="NZ_JAKRVX010000004.1"/>
</dbReference>
<keyword evidence="4" id="KW-1185">Reference proteome</keyword>
<dbReference type="InterPro" id="IPR045782">
    <property type="entry name" value="TrbL_3"/>
</dbReference>
<feature type="transmembrane region" description="Helical" evidence="2">
    <location>
        <begin position="160"/>
        <end position="179"/>
    </location>
</feature>
<feature type="transmembrane region" description="Helical" evidence="2">
    <location>
        <begin position="128"/>
        <end position="148"/>
    </location>
</feature>
<evidence type="ECO:0000256" key="2">
    <source>
        <dbReference type="SAM" id="Phobius"/>
    </source>
</evidence>
<comment type="caution">
    <text evidence="3">The sequence shown here is derived from an EMBL/GenBank/DDBJ whole genome shotgun (WGS) entry which is preliminary data.</text>
</comment>
<keyword evidence="2" id="KW-0472">Membrane</keyword>
<keyword evidence="2" id="KW-1133">Transmembrane helix</keyword>